<feature type="domain" description="Tetracyclin repressor-like C-terminal" evidence="5">
    <location>
        <begin position="98"/>
        <end position="183"/>
    </location>
</feature>
<accession>A0A6G7IZX5</accession>
<gene>
    <name evidence="6" type="ORF">GVT53_04135</name>
</gene>
<dbReference type="EMBL" id="CP049616">
    <property type="protein sequence ID" value="QII43898.1"/>
    <property type="molecule type" value="Genomic_DNA"/>
</dbReference>
<keyword evidence="2" id="KW-0238">DNA-binding</keyword>
<evidence type="ECO:0000256" key="1">
    <source>
        <dbReference type="ARBA" id="ARBA00023015"/>
    </source>
</evidence>
<dbReference type="InterPro" id="IPR011075">
    <property type="entry name" value="TetR_C"/>
</dbReference>
<dbReference type="InterPro" id="IPR009057">
    <property type="entry name" value="Homeodomain-like_sf"/>
</dbReference>
<keyword evidence="7" id="KW-1185">Reference proteome</keyword>
<dbReference type="Pfam" id="PF16925">
    <property type="entry name" value="TetR_C_13"/>
    <property type="match status" value="1"/>
</dbReference>
<keyword evidence="3" id="KW-0804">Transcription</keyword>
<dbReference type="PANTHER" id="PTHR47506">
    <property type="entry name" value="TRANSCRIPTIONAL REGULATORY PROTEIN"/>
    <property type="match status" value="1"/>
</dbReference>
<reference evidence="6 7" key="1">
    <citation type="submission" date="2020-02" db="EMBL/GenBank/DDBJ databases">
        <title>Complete genome of Muricauda sp. 501str8.</title>
        <authorList>
            <person name="Dong B."/>
            <person name="Zhu S."/>
            <person name="Yang J."/>
            <person name="Chen J."/>
        </authorList>
    </citation>
    <scope>NUCLEOTIDE SEQUENCE [LARGE SCALE GENOMIC DNA]</scope>
    <source>
        <strain evidence="6 7">501str8</strain>
    </source>
</reference>
<dbReference type="InterPro" id="IPR001647">
    <property type="entry name" value="HTH_TetR"/>
</dbReference>
<sequence>MKGRPSIHQDKDVIRKAQELFWEKGFSATSLSELSKATGAGAGSLYNTFKGGKKELFKKSLQQRREDLKEFRRQLENSDNPTELIKNHFRTIVDTDHRSHLRGCIVANTIIEMTFIDDELENEAIEILKETEKLYTATILEEQKKGKIKSKIPATTLGKYLISLWCGINSLRRIYPDQEILEQQIELQLQIIN</sequence>
<dbReference type="RefSeq" id="WP_166247559.1">
    <property type="nucleotide sequence ID" value="NZ_CP049616.1"/>
</dbReference>
<evidence type="ECO:0000256" key="2">
    <source>
        <dbReference type="ARBA" id="ARBA00023125"/>
    </source>
</evidence>
<evidence type="ECO:0000313" key="7">
    <source>
        <dbReference type="Proteomes" id="UP000502928"/>
    </source>
</evidence>
<organism evidence="6 7">
    <name type="scientific">Flagellimonas oceani</name>
    <dbReference type="NCBI Taxonomy" id="2698672"/>
    <lineage>
        <taxon>Bacteria</taxon>
        <taxon>Pseudomonadati</taxon>
        <taxon>Bacteroidota</taxon>
        <taxon>Flavobacteriia</taxon>
        <taxon>Flavobacteriales</taxon>
        <taxon>Flavobacteriaceae</taxon>
        <taxon>Flagellimonas</taxon>
    </lineage>
</organism>
<keyword evidence="1" id="KW-0805">Transcription regulation</keyword>
<dbReference type="Proteomes" id="UP000502928">
    <property type="component" value="Chromosome"/>
</dbReference>
<evidence type="ECO:0000313" key="6">
    <source>
        <dbReference type="EMBL" id="QII43898.1"/>
    </source>
</evidence>
<dbReference type="PANTHER" id="PTHR47506:SF1">
    <property type="entry name" value="HTH-TYPE TRANSCRIPTIONAL REGULATOR YJDC"/>
    <property type="match status" value="1"/>
</dbReference>
<dbReference type="InterPro" id="IPR036271">
    <property type="entry name" value="Tet_transcr_reg_TetR-rel_C_sf"/>
</dbReference>
<dbReference type="SUPFAM" id="SSF48498">
    <property type="entry name" value="Tetracyclin repressor-like, C-terminal domain"/>
    <property type="match status" value="1"/>
</dbReference>
<name>A0A6G7IZX5_9FLAO</name>
<feature type="domain" description="HTH tetR-type" evidence="4">
    <location>
        <begin position="14"/>
        <end position="58"/>
    </location>
</feature>
<dbReference type="SUPFAM" id="SSF46689">
    <property type="entry name" value="Homeodomain-like"/>
    <property type="match status" value="1"/>
</dbReference>
<protein>
    <submittedName>
        <fullName evidence="6">TetR/AcrR family transcriptional regulator</fullName>
    </submittedName>
</protein>
<proteinExistence type="predicted"/>
<dbReference type="Pfam" id="PF00440">
    <property type="entry name" value="TetR_N"/>
    <property type="match status" value="1"/>
</dbReference>
<dbReference type="Gene3D" id="1.10.357.10">
    <property type="entry name" value="Tetracycline Repressor, domain 2"/>
    <property type="match status" value="1"/>
</dbReference>
<evidence type="ECO:0000259" key="5">
    <source>
        <dbReference type="Pfam" id="PF16925"/>
    </source>
</evidence>
<dbReference type="GO" id="GO:0003677">
    <property type="term" value="F:DNA binding"/>
    <property type="evidence" value="ECO:0007669"/>
    <property type="project" value="UniProtKB-KW"/>
</dbReference>
<dbReference type="AlphaFoldDB" id="A0A6G7IZX5"/>
<evidence type="ECO:0000259" key="4">
    <source>
        <dbReference type="Pfam" id="PF00440"/>
    </source>
</evidence>
<evidence type="ECO:0000256" key="3">
    <source>
        <dbReference type="ARBA" id="ARBA00023163"/>
    </source>
</evidence>
<dbReference type="KEGG" id="mut:GVT53_04135"/>